<feature type="non-terminal residue" evidence="1">
    <location>
        <position position="1"/>
    </location>
</feature>
<gene>
    <name evidence="1" type="ORF">SAMN05216226_1401</name>
</gene>
<proteinExistence type="predicted"/>
<organism evidence="1 2">
    <name type="scientific">Halovenus aranensis</name>
    <dbReference type="NCBI Taxonomy" id="890420"/>
    <lineage>
        <taxon>Archaea</taxon>
        <taxon>Methanobacteriati</taxon>
        <taxon>Methanobacteriota</taxon>
        <taxon>Stenosarchaea group</taxon>
        <taxon>Halobacteria</taxon>
        <taxon>Halobacteriales</taxon>
        <taxon>Haloarculaceae</taxon>
        <taxon>Halovenus</taxon>
    </lineage>
</organism>
<keyword evidence="2" id="KW-1185">Reference proteome</keyword>
<accession>A0A1G8ZX14</accession>
<evidence type="ECO:0000313" key="2">
    <source>
        <dbReference type="Proteomes" id="UP000198856"/>
    </source>
</evidence>
<dbReference type="AlphaFoldDB" id="A0A1G8ZX14"/>
<name>A0A1G8ZX14_9EURY</name>
<protein>
    <submittedName>
        <fullName evidence="1">Uncharacterized protein</fullName>
    </submittedName>
</protein>
<dbReference type="Proteomes" id="UP000198856">
    <property type="component" value="Unassembled WGS sequence"/>
</dbReference>
<sequence length="25" mass="2734">ATVGEPTEAERERFQAAVNRMEGQG</sequence>
<dbReference type="EMBL" id="FNFC01000040">
    <property type="protein sequence ID" value="SDK19603.1"/>
    <property type="molecule type" value="Genomic_DNA"/>
</dbReference>
<reference evidence="1 2" key="1">
    <citation type="submission" date="2016-10" db="EMBL/GenBank/DDBJ databases">
        <authorList>
            <person name="de Groot N.N."/>
        </authorList>
    </citation>
    <scope>NUCLEOTIDE SEQUENCE [LARGE SCALE GENOMIC DNA]</scope>
    <source>
        <strain evidence="1 2">IBRC-M10015</strain>
    </source>
</reference>
<evidence type="ECO:0000313" key="1">
    <source>
        <dbReference type="EMBL" id="SDK19603.1"/>
    </source>
</evidence>